<proteinExistence type="predicted"/>
<feature type="transmembrane region" description="Helical" evidence="1">
    <location>
        <begin position="220"/>
        <end position="241"/>
    </location>
</feature>
<dbReference type="Proteomes" id="UP001499951">
    <property type="component" value="Unassembled WGS sequence"/>
</dbReference>
<feature type="transmembrane region" description="Helical" evidence="1">
    <location>
        <begin position="196"/>
        <end position="214"/>
    </location>
</feature>
<keyword evidence="1" id="KW-0812">Transmembrane</keyword>
<feature type="transmembrane region" description="Helical" evidence="1">
    <location>
        <begin position="95"/>
        <end position="117"/>
    </location>
</feature>
<dbReference type="PANTHER" id="PTHR39430">
    <property type="entry name" value="MEMBRANE-ASSOCIATED PROTEASE-RELATED"/>
    <property type="match status" value="1"/>
</dbReference>
<keyword evidence="1" id="KW-1133">Transmembrane helix</keyword>
<feature type="transmembrane region" description="Helical" evidence="1">
    <location>
        <begin position="248"/>
        <end position="267"/>
    </location>
</feature>
<feature type="transmembrane region" description="Helical" evidence="1">
    <location>
        <begin position="7"/>
        <end position="27"/>
    </location>
</feature>
<dbReference type="RefSeq" id="WP_166929333.1">
    <property type="nucleotide sequence ID" value="NZ_BAAADD010000011.1"/>
</dbReference>
<reference evidence="3 4" key="1">
    <citation type="journal article" date="2019" name="Int. J. Syst. Evol. Microbiol.">
        <title>The Global Catalogue of Microorganisms (GCM) 10K type strain sequencing project: providing services to taxonomists for standard genome sequencing and annotation.</title>
        <authorList>
            <consortium name="The Broad Institute Genomics Platform"/>
            <consortium name="The Broad Institute Genome Sequencing Center for Infectious Disease"/>
            <person name="Wu L."/>
            <person name="Ma J."/>
        </authorList>
    </citation>
    <scope>NUCLEOTIDE SEQUENCE [LARGE SCALE GENOMIC DNA]</scope>
    <source>
        <strain evidence="3 4">JCM 15089</strain>
    </source>
</reference>
<name>A0ABN1F8Z7_9PROT</name>
<accession>A0ABN1F8Z7</accession>
<feature type="transmembrane region" description="Helical" evidence="1">
    <location>
        <begin position="33"/>
        <end position="50"/>
    </location>
</feature>
<keyword evidence="1" id="KW-0472">Membrane</keyword>
<protein>
    <recommendedName>
        <fullName evidence="2">CAAX prenyl protease 2/Lysostaphin resistance protein A-like domain-containing protein</fullName>
    </recommendedName>
</protein>
<comment type="caution">
    <text evidence="3">The sequence shown here is derived from an EMBL/GenBank/DDBJ whole genome shotgun (WGS) entry which is preliminary data.</text>
</comment>
<evidence type="ECO:0000313" key="4">
    <source>
        <dbReference type="Proteomes" id="UP001499951"/>
    </source>
</evidence>
<keyword evidence="4" id="KW-1185">Reference proteome</keyword>
<feature type="transmembrane region" description="Helical" evidence="1">
    <location>
        <begin position="129"/>
        <end position="149"/>
    </location>
</feature>
<sequence length="272" mass="28996">MKFVRTLILILIGAVTFGLTMTFAGTISGPSTIAIRVGLIIALGSLWLTARGSAAAYRPIFFAYFAIAAGLTVAWYGEEPITKWLALGFTPFSNAAAKCVQAALITATVLILTLASGQRLDTLYLSKGRLLLGLGLGVLGFLVFIGLTFLPGGPFFKAASFAGLKVLAPAAILFALSNAFMEELLFRGLLLKRAEALTGPWTALFATTLVFALAHMQVTYTAQVFGFMAFVFALGLMWGLLMQKSKSLWGSVLFHAGADVAVILPIYQAMLH</sequence>
<dbReference type="PANTHER" id="PTHR39430:SF1">
    <property type="entry name" value="PROTEASE"/>
    <property type="match status" value="1"/>
</dbReference>
<dbReference type="InterPro" id="IPR003675">
    <property type="entry name" value="Rce1/LyrA-like_dom"/>
</dbReference>
<feature type="transmembrane region" description="Helical" evidence="1">
    <location>
        <begin position="57"/>
        <end position="75"/>
    </location>
</feature>
<feature type="domain" description="CAAX prenyl protease 2/Lysostaphin resistance protein A-like" evidence="2">
    <location>
        <begin position="168"/>
        <end position="260"/>
    </location>
</feature>
<dbReference type="Pfam" id="PF02517">
    <property type="entry name" value="Rce1-like"/>
    <property type="match status" value="1"/>
</dbReference>
<dbReference type="EMBL" id="BAAADD010000011">
    <property type="protein sequence ID" value="GAA0585459.1"/>
    <property type="molecule type" value="Genomic_DNA"/>
</dbReference>
<organism evidence="3 4">
    <name type="scientific">Rhizomicrobium electricum</name>
    <dbReference type="NCBI Taxonomy" id="480070"/>
    <lineage>
        <taxon>Bacteria</taxon>
        <taxon>Pseudomonadati</taxon>
        <taxon>Pseudomonadota</taxon>
        <taxon>Alphaproteobacteria</taxon>
        <taxon>Micropepsales</taxon>
        <taxon>Micropepsaceae</taxon>
        <taxon>Rhizomicrobium</taxon>
    </lineage>
</organism>
<evidence type="ECO:0000313" key="3">
    <source>
        <dbReference type="EMBL" id="GAA0585459.1"/>
    </source>
</evidence>
<evidence type="ECO:0000256" key="1">
    <source>
        <dbReference type="SAM" id="Phobius"/>
    </source>
</evidence>
<gene>
    <name evidence="3" type="ORF">GCM10008942_38000</name>
</gene>
<evidence type="ECO:0000259" key="2">
    <source>
        <dbReference type="Pfam" id="PF02517"/>
    </source>
</evidence>